<accession>A0A6J3ISE6</accession>
<dbReference type="SUPFAM" id="SSF57535">
    <property type="entry name" value="Complement control module/SCR domain"/>
    <property type="match status" value="7"/>
</dbReference>
<dbReference type="Gene3D" id="2.10.70.10">
    <property type="entry name" value="Complement Module, domain 1"/>
    <property type="match status" value="7"/>
</dbReference>
<proteinExistence type="inferred from homology"/>
<keyword evidence="6" id="KW-0325">Glycoprotein</keyword>
<evidence type="ECO:0000313" key="10">
    <source>
        <dbReference type="RefSeq" id="XP_032145388.1"/>
    </source>
</evidence>
<evidence type="ECO:0000256" key="6">
    <source>
        <dbReference type="ARBA" id="ARBA00023180"/>
    </source>
</evidence>
<dbReference type="Pfam" id="PF18453">
    <property type="entry name" value="C4bp_oligo"/>
    <property type="match status" value="1"/>
</dbReference>
<keyword evidence="5 7" id="KW-1015">Disulfide bond</keyword>
<feature type="domain" description="Sushi" evidence="8">
    <location>
        <begin position="334"/>
        <end position="399"/>
    </location>
</feature>
<name>A0A6J3ISE6_SAPAP</name>
<evidence type="ECO:0000259" key="8">
    <source>
        <dbReference type="PROSITE" id="PS50923"/>
    </source>
</evidence>
<organism evidence="9 10">
    <name type="scientific">Sapajus apella</name>
    <name type="common">Brown-capped capuchin</name>
    <name type="synonym">Cebus apella</name>
    <dbReference type="NCBI Taxonomy" id="9515"/>
    <lineage>
        <taxon>Eukaryota</taxon>
        <taxon>Metazoa</taxon>
        <taxon>Chordata</taxon>
        <taxon>Craniata</taxon>
        <taxon>Vertebrata</taxon>
        <taxon>Euteleostomi</taxon>
        <taxon>Mammalia</taxon>
        <taxon>Eutheria</taxon>
        <taxon>Euarchontoglires</taxon>
        <taxon>Primates</taxon>
        <taxon>Haplorrhini</taxon>
        <taxon>Platyrrhini</taxon>
        <taxon>Cebidae</taxon>
        <taxon>Cebinae</taxon>
        <taxon>Sapajus</taxon>
    </lineage>
</organism>
<dbReference type="GeneID" id="116559074"/>
<feature type="disulfide bond" evidence="7">
    <location>
        <begin position="235"/>
        <end position="262"/>
    </location>
</feature>
<dbReference type="AlphaFoldDB" id="A0A6J3ISE6"/>
<evidence type="ECO:0000256" key="1">
    <source>
        <dbReference type="ARBA" id="ARBA00010908"/>
    </source>
</evidence>
<dbReference type="Pfam" id="PF00084">
    <property type="entry name" value="Sushi"/>
    <property type="match status" value="7"/>
</dbReference>
<dbReference type="InterPro" id="IPR050350">
    <property type="entry name" value="Compl-Cell_Adhes-Reg"/>
</dbReference>
<dbReference type="PANTHER" id="PTHR19325">
    <property type="entry name" value="COMPLEMENT COMPONENT-RELATED SUSHI DOMAIN-CONTAINING"/>
    <property type="match status" value="1"/>
</dbReference>
<feature type="non-terminal residue" evidence="10">
    <location>
        <position position="1"/>
    </location>
</feature>
<reference evidence="10" key="1">
    <citation type="submission" date="2025-08" db="UniProtKB">
        <authorList>
            <consortium name="RefSeq"/>
        </authorList>
    </citation>
    <scope>IDENTIFICATION</scope>
    <source>
        <tissue evidence="10">Blood</tissue>
    </source>
</reference>
<keyword evidence="4" id="KW-0677">Repeat</keyword>
<feature type="domain" description="Sushi" evidence="8">
    <location>
        <begin position="69"/>
        <end position="129"/>
    </location>
</feature>
<protein>
    <submittedName>
        <fullName evidence="10">C4b-binding protein alpha chain-like</fullName>
    </submittedName>
</protein>
<sequence>IKLSSFSRKTLKRHQILHSQRSPLALLEGSTLDRKGEMSAWLFCRLWKVSNLTLFQMMLVTVLLATVLGDCGPPPKLPFASPTNLLYDTEFKTGTILKYTCHPGYGKINSSRLTCDAKGSWNYSIFCAKKRCRNPECVIAKCESPPDIRNGKHNGGDQEFYIYASSVTYSCNPHFSLIGNASIYCTVENKTIGVWSPNPPICEKIVCRQPQIPKAIFISGFGPLYTYRDSIVINCEEGYILRGSNLIYCEANSDWYPSVPSCVSRMDGCINLPDISYASWERNDYNLSDQEIFEIGTELKYLCKPGYRPVLDEPLTVTCQENLTWTFSNECERVCCPTPDLENIRIINERKYFTGRCAYAYGDYILYMCDEGYYPISVGGKSSCHTDGTWKPKIPACEPVCRYPPRIAHGHYKEVILITPYPEATYECDEGYVLAGFATIYCKSFRWQQAPPQCKALCLKPEIVNGRLSVDKDQYVEPENVTIQCDSGYGLVGPKSITCSEERTWYPEVPRCEWEVSEGCEQVLTGRKLMQCLPSPEDVKMALEVYKLSLEIEQLEKERDKSVNTHQKFSEKEETKDLFFPLNQYTESSFNSTLP</sequence>
<gene>
    <name evidence="10" type="primary">LOC116559074</name>
</gene>
<dbReference type="Proteomes" id="UP000504640">
    <property type="component" value="Unplaced"/>
</dbReference>
<evidence type="ECO:0000256" key="4">
    <source>
        <dbReference type="ARBA" id="ARBA00022737"/>
    </source>
</evidence>
<evidence type="ECO:0000256" key="7">
    <source>
        <dbReference type="PROSITE-ProRule" id="PRU00302"/>
    </source>
</evidence>
<evidence type="ECO:0000256" key="2">
    <source>
        <dbReference type="ARBA" id="ARBA00022659"/>
    </source>
</evidence>
<evidence type="ECO:0000313" key="9">
    <source>
        <dbReference type="Proteomes" id="UP000504640"/>
    </source>
</evidence>
<feature type="disulfide bond" evidence="7">
    <location>
        <begin position="142"/>
        <end position="185"/>
    </location>
</feature>
<dbReference type="PROSITE" id="PS50923">
    <property type="entry name" value="SUSHI"/>
    <property type="match status" value="6"/>
</dbReference>
<dbReference type="FunFam" id="2.10.70.10:FF:000115">
    <property type="entry name" value="Zona pellucida sperm-binding protein 3 receptor"/>
    <property type="match status" value="1"/>
</dbReference>
<dbReference type="GO" id="GO:0050776">
    <property type="term" value="P:regulation of immune response"/>
    <property type="evidence" value="ECO:0007669"/>
    <property type="project" value="UniProtKB-ARBA"/>
</dbReference>
<feature type="domain" description="Sushi" evidence="8">
    <location>
        <begin position="456"/>
        <end position="514"/>
    </location>
</feature>
<evidence type="ECO:0000256" key="5">
    <source>
        <dbReference type="ARBA" id="ARBA00023157"/>
    </source>
</evidence>
<feature type="domain" description="Sushi" evidence="8">
    <location>
        <begin position="267"/>
        <end position="333"/>
    </location>
</feature>
<dbReference type="FunFam" id="2.10.70.10:FF:000008">
    <property type="entry name" value="Complement receptor type 1"/>
    <property type="match status" value="1"/>
</dbReference>
<comment type="similarity">
    <text evidence="1">Belongs to the receptors of complement activation (RCA) family.</text>
</comment>
<dbReference type="PANTHER" id="PTHR19325:SF570">
    <property type="entry name" value="COMPLEMENT COMPONENT 4 BINDING PROTEIN, MEMBRANE"/>
    <property type="match status" value="1"/>
</dbReference>
<feature type="domain" description="Sushi" evidence="8">
    <location>
        <begin position="205"/>
        <end position="264"/>
    </location>
</feature>
<dbReference type="RefSeq" id="XP_032145388.1">
    <property type="nucleotide sequence ID" value="XM_032289497.1"/>
</dbReference>
<feature type="disulfide bond" evidence="7">
    <location>
        <begin position="485"/>
        <end position="512"/>
    </location>
</feature>
<dbReference type="InterPro" id="IPR000436">
    <property type="entry name" value="Sushi_SCR_CCP_dom"/>
</dbReference>
<evidence type="ECO:0000256" key="3">
    <source>
        <dbReference type="ARBA" id="ARBA00022729"/>
    </source>
</evidence>
<dbReference type="CDD" id="cd00033">
    <property type="entry name" value="CCP"/>
    <property type="match status" value="7"/>
</dbReference>
<keyword evidence="9" id="KW-1185">Reference proteome</keyword>
<dbReference type="InterPro" id="IPR035976">
    <property type="entry name" value="Sushi/SCR/CCP_sf"/>
</dbReference>
<dbReference type="InterPro" id="IPR040514">
    <property type="entry name" value="C4bp_oligo"/>
</dbReference>
<comment type="caution">
    <text evidence="7">Lacks conserved residue(s) required for the propagation of feature annotation.</text>
</comment>
<dbReference type="Gene3D" id="1.20.5.3730">
    <property type="match status" value="1"/>
</dbReference>
<keyword evidence="3" id="KW-0732">Signal</keyword>
<dbReference type="FunFam" id="2.10.70.10:FF:000014">
    <property type="entry name" value="Membrane cofactor protein"/>
    <property type="match status" value="2"/>
</dbReference>
<feature type="domain" description="Sushi" evidence="8">
    <location>
        <begin position="140"/>
        <end position="204"/>
    </location>
</feature>
<keyword evidence="2 7" id="KW-0768">Sushi</keyword>
<dbReference type="SMART" id="SM00032">
    <property type="entry name" value="CCP"/>
    <property type="match status" value="7"/>
</dbReference>